<evidence type="ECO:0000313" key="3">
    <source>
        <dbReference type="Proteomes" id="UP000734854"/>
    </source>
</evidence>
<feature type="region of interest" description="Disordered" evidence="1">
    <location>
        <begin position="1"/>
        <end position="22"/>
    </location>
</feature>
<gene>
    <name evidence="2" type="ORF">ZIOFF_040730</name>
</gene>
<dbReference type="AlphaFoldDB" id="A0A8J5GCW7"/>
<name>A0A8J5GCW7_ZINOF</name>
<organism evidence="2 3">
    <name type="scientific">Zingiber officinale</name>
    <name type="common">Ginger</name>
    <name type="synonym">Amomum zingiber</name>
    <dbReference type="NCBI Taxonomy" id="94328"/>
    <lineage>
        <taxon>Eukaryota</taxon>
        <taxon>Viridiplantae</taxon>
        <taxon>Streptophyta</taxon>
        <taxon>Embryophyta</taxon>
        <taxon>Tracheophyta</taxon>
        <taxon>Spermatophyta</taxon>
        <taxon>Magnoliopsida</taxon>
        <taxon>Liliopsida</taxon>
        <taxon>Zingiberales</taxon>
        <taxon>Zingiberaceae</taxon>
        <taxon>Zingiber</taxon>
    </lineage>
</organism>
<dbReference type="EMBL" id="JACMSC010000011">
    <property type="protein sequence ID" value="KAG6500872.1"/>
    <property type="molecule type" value="Genomic_DNA"/>
</dbReference>
<accession>A0A8J5GCW7</accession>
<dbReference type="Proteomes" id="UP000734854">
    <property type="component" value="Unassembled WGS sequence"/>
</dbReference>
<feature type="compositionally biased region" description="Polar residues" evidence="1">
    <location>
        <begin position="1"/>
        <end position="15"/>
    </location>
</feature>
<keyword evidence="3" id="KW-1185">Reference proteome</keyword>
<sequence length="87" mass="9907">MSSTQLWSPNSTANNKVDDDSKSIADELTERLRISCTFSDILKVNGGIQELQLNSSGMDDYRSYVALHQNLRSVTEKHFDEELSRRL</sequence>
<protein>
    <submittedName>
        <fullName evidence="2">Uncharacterized protein</fullName>
    </submittedName>
</protein>
<comment type="caution">
    <text evidence="2">The sequence shown here is derived from an EMBL/GenBank/DDBJ whole genome shotgun (WGS) entry which is preliminary data.</text>
</comment>
<evidence type="ECO:0000313" key="2">
    <source>
        <dbReference type="EMBL" id="KAG6500872.1"/>
    </source>
</evidence>
<reference evidence="2 3" key="1">
    <citation type="submission" date="2020-08" db="EMBL/GenBank/DDBJ databases">
        <title>Plant Genome Project.</title>
        <authorList>
            <person name="Zhang R.-G."/>
        </authorList>
    </citation>
    <scope>NUCLEOTIDE SEQUENCE [LARGE SCALE GENOMIC DNA]</scope>
    <source>
        <tissue evidence="2">Rhizome</tissue>
    </source>
</reference>
<evidence type="ECO:0000256" key="1">
    <source>
        <dbReference type="SAM" id="MobiDB-lite"/>
    </source>
</evidence>
<proteinExistence type="predicted"/>